<dbReference type="InterPro" id="IPR036280">
    <property type="entry name" value="Multihaem_cyt_sf"/>
</dbReference>
<dbReference type="AlphaFoldDB" id="A0A1M7RZI5"/>
<dbReference type="RefSeq" id="WP_072695924.1">
    <property type="nucleotide sequence ID" value="NZ_FRDI01000002.1"/>
</dbReference>
<proteinExistence type="predicted"/>
<keyword evidence="1" id="KW-1133">Transmembrane helix</keyword>
<dbReference type="EMBL" id="FRDI01000002">
    <property type="protein sequence ID" value="SHN51739.1"/>
    <property type="molecule type" value="Genomic_DNA"/>
</dbReference>
<dbReference type="OrthoDB" id="9790557at2"/>
<keyword evidence="1" id="KW-0812">Transmembrane</keyword>
<dbReference type="SUPFAM" id="SSF48695">
    <property type="entry name" value="Multiheme cytochromes"/>
    <property type="match status" value="1"/>
</dbReference>
<dbReference type="NCBIfam" id="NF038038">
    <property type="entry name" value="cytoc_DsrJ"/>
    <property type="match status" value="1"/>
</dbReference>
<evidence type="ECO:0000256" key="1">
    <source>
        <dbReference type="SAM" id="Phobius"/>
    </source>
</evidence>
<reference evidence="2 3" key="1">
    <citation type="submission" date="2016-12" db="EMBL/GenBank/DDBJ databases">
        <authorList>
            <person name="Song W.-J."/>
            <person name="Kurnit D.M."/>
        </authorList>
    </citation>
    <scope>NUCLEOTIDE SEQUENCE [LARGE SCALE GENOMIC DNA]</scope>
    <source>
        <strain evidence="2 3">DSM 11393</strain>
    </source>
</reference>
<organism evidence="2 3">
    <name type="scientific">Desulfovibrio litoralis DSM 11393</name>
    <dbReference type="NCBI Taxonomy" id="1121455"/>
    <lineage>
        <taxon>Bacteria</taxon>
        <taxon>Pseudomonadati</taxon>
        <taxon>Thermodesulfobacteriota</taxon>
        <taxon>Desulfovibrionia</taxon>
        <taxon>Desulfovibrionales</taxon>
        <taxon>Desulfovibrionaceae</taxon>
        <taxon>Desulfovibrio</taxon>
    </lineage>
</organism>
<evidence type="ECO:0000313" key="3">
    <source>
        <dbReference type="Proteomes" id="UP000186469"/>
    </source>
</evidence>
<protein>
    <submittedName>
        <fullName evidence="2">Putative sulfite reductase-associated electron transfer protein DsrJ</fullName>
    </submittedName>
</protein>
<feature type="transmembrane region" description="Helical" evidence="1">
    <location>
        <begin position="6"/>
        <end position="27"/>
    </location>
</feature>
<accession>A0A1M7RZI5</accession>
<gene>
    <name evidence="2" type="ORF">SAMN02745728_00378</name>
</gene>
<dbReference type="Proteomes" id="UP000186469">
    <property type="component" value="Unassembled WGS sequence"/>
</dbReference>
<evidence type="ECO:0000313" key="2">
    <source>
        <dbReference type="EMBL" id="SHN51739.1"/>
    </source>
</evidence>
<name>A0A1M7RZI5_9BACT</name>
<keyword evidence="1" id="KW-0472">Membrane</keyword>
<keyword evidence="3" id="KW-1185">Reference proteome</keyword>
<dbReference type="STRING" id="1121455.SAMN02745728_00378"/>
<sequence>MYNKNYIIAGLVIFVVLALAPIIFNIASEKYRTPELALPNRNVQPLGINETVRAEYLKANPEADKNPACILPAADMRSEHMQMLNTWRDMALREGKRAYTAKDGRIWEVSLQNTCMKCHGNKADFCDKCHTTNSVTPYCWDCHVEPRGN</sequence>
<dbReference type="InterPro" id="IPR047668">
    <property type="entry name" value="DsrJ"/>
</dbReference>